<evidence type="ECO:0000259" key="1">
    <source>
        <dbReference type="PROSITE" id="PS50042"/>
    </source>
</evidence>
<gene>
    <name evidence="2" type="ORF">DDZ16_16655</name>
</gene>
<comment type="caution">
    <text evidence="2">The sequence shown here is derived from an EMBL/GenBank/DDBJ whole genome shotgun (WGS) entry which is preliminary data.</text>
</comment>
<dbReference type="InterPro" id="IPR014710">
    <property type="entry name" value="RmlC-like_jellyroll"/>
</dbReference>
<evidence type="ECO:0000313" key="2">
    <source>
        <dbReference type="EMBL" id="PWD98262.1"/>
    </source>
</evidence>
<dbReference type="OrthoDB" id="680421at2"/>
<protein>
    <submittedName>
        <fullName evidence="2">Crp/Fnr family transcriptional regulator</fullName>
    </submittedName>
</protein>
<evidence type="ECO:0000313" key="3">
    <source>
        <dbReference type="Proteomes" id="UP000244956"/>
    </source>
</evidence>
<feature type="domain" description="Cyclic nucleotide-binding" evidence="1">
    <location>
        <begin position="35"/>
        <end position="112"/>
    </location>
</feature>
<dbReference type="PROSITE" id="PS50042">
    <property type="entry name" value="CNMP_BINDING_3"/>
    <property type="match status" value="1"/>
</dbReference>
<organism evidence="2 3">
    <name type="scientific">Marinilabilia rubra</name>
    <dbReference type="NCBI Taxonomy" id="2162893"/>
    <lineage>
        <taxon>Bacteria</taxon>
        <taxon>Pseudomonadati</taxon>
        <taxon>Bacteroidota</taxon>
        <taxon>Bacteroidia</taxon>
        <taxon>Marinilabiliales</taxon>
        <taxon>Marinilabiliaceae</taxon>
        <taxon>Marinilabilia</taxon>
    </lineage>
</organism>
<proteinExistence type="predicted"/>
<sequence length="192" mass="22844">MNPLKKFIEKYTFLPQKDWELIKSSFNRKEIVKDEIIIEEGKTCRHFYFLENGLVRFFKYHDGDELTFYFVNAPYCFSDKESLEKRIPAKVNIQALSRCIVWQTTAEQIRELSKMDSWEQFTKNLILEISGYIEQIMITNRIQSAESRYLKLLKIQPELEEKVPLKHLANFLGIAPQSLSRIRSKNKKNNQN</sequence>
<keyword evidence="3" id="KW-1185">Reference proteome</keyword>
<dbReference type="EMBL" id="QEWP01000017">
    <property type="protein sequence ID" value="PWD98262.1"/>
    <property type="molecule type" value="Genomic_DNA"/>
</dbReference>
<dbReference type="Pfam" id="PF00027">
    <property type="entry name" value="cNMP_binding"/>
    <property type="match status" value="1"/>
</dbReference>
<dbReference type="SUPFAM" id="SSF51206">
    <property type="entry name" value="cAMP-binding domain-like"/>
    <property type="match status" value="1"/>
</dbReference>
<dbReference type="InterPro" id="IPR018490">
    <property type="entry name" value="cNMP-bd_dom_sf"/>
</dbReference>
<dbReference type="InterPro" id="IPR000595">
    <property type="entry name" value="cNMP-bd_dom"/>
</dbReference>
<name>A0A2U2B5E7_9BACT</name>
<dbReference type="AlphaFoldDB" id="A0A2U2B5E7"/>
<reference evidence="2 3" key="1">
    <citation type="submission" date="2018-05" db="EMBL/GenBank/DDBJ databases">
        <title>Marinilabilia rubrum sp. nov., isolated from saltern sediment.</title>
        <authorList>
            <person name="Zhang R."/>
        </authorList>
    </citation>
    <scope>NUCLEOTIDE SEQUENCE [LARGE SCALE GENOMIC DNA]</scope>
    <source>
        <strain evidence="2 3">WTE16</strain>
    </source>
</reference>
<accession>A0A2U2B5E7</accession>
<dbReference type="RefSeq" id="WP_109265613.1">
    <property type="nucleotide sequence ID" value="NZ_QEWP01000017.1"/>
</dbReference>
<dbReference type="Gene3D" id="2.60.120.10">
    <property type="entry name" value="Jelly Rolls"/>
    <property type="match status" value="1"/>
</dbReference>
<dbReference type="CDD" id="cd00038">
    <property type="entry name" value="CAP_ED"/>
    <property type="match status" value="1"/>
</dbReference>
<dbReference type="Proteomes" id="UP000244956">
    <property type="component" value="Unassembled WGS sequence"/>
</dbReference>